<dbReference type="PROSITE" id="PS50113">
    <property type="entry name" value="PAC"/>
    <property type="match status" value="1"/>
</dbReference>
<dbReference type="SUPFAM" id="SSF55785">
    <property type="entry name" value="PYP-like sensor domain (PAS domain)"/>
    <property type="match status" value="1"/>
</dbReference>
<dbReference type="InterPro" id="IPR052155">
    <property type="entry name" value="Biofilm_reg_signaling"/>
</dbReference>
<dbReference type="SMART" id="SM00091">
    <property type="entry name" value="PAS"/>
    <property type="match status" value="1"/>
</dbReference>
<dbReference type="InterPro" id="IPR000700">
    <property type="entry name" value="PAS-assoc_C"/>
</dbReference>
<name>A0ABM8EGD8_9BACT</name>
<organism evidence="4 5">
    <name type="scientific">Geotalea uraniireducens</name>
    <dbReference type="NCBI Taxonomy" id="351604"/>
    <lineage>
        <taxon>Bacteria</taxon>
        <taxon>Pseudomonadati</taxon>
        <taxon>Thermodesulfobacteriota</taxon>
        <taxon>Desulfuromonadia</taxon>
        <taxon>Geobacterales</taxon>
        <taxon>Geobacteraceae</taxon>
        <taxon>Geotalea</taxon>
    </lineage>
</organism>
<dbReference type="EMBL" id="AP027151">
    <property type="protein sequence ID" value="BDV41483.1"/>
    <property type="molecule type" value="Genomic_DNA"/>
</dbReference>
<dbReference type="CDD" id="cd00130">
    <property type="entry name" value="PAS"/>
    <property type="match status" value="1"/>
</dbReference>
<gene>
    <name evidence="4" type="ORF">GURASL_04060</name>
</gene>
<feature type="transmembrane region" description="Helical" evidence="1">
    <location>
        <begin position="166"/>
        <end position="184"/>
    </location>
</feature>
<dbReference type="RefSeq" id="WP_282001472.1">
    <property type="nucleotide sequence ID" value="NZ_AP027151.1"/>
</dbReference>
<dbReference type="InterPro" id="IPR000014">
    <property type="entry name" value="PAS"/>
</dbReference>
<protein>
    <recommendedName>
        <fullName evidence="6">PAS domain S-box protein</fullName>
    </recommendedName>
</protein>
<dbReference type="Gene3D" id="3.30.450.20">
    <property type="entry name" value="PAS domain"/>
    <property type="match status" value="1"/>
</dbReference>
<evidence type="ECO:0000313" key="4">
    <source>
        <dbReference type="EMBL" id="BDV41483.1"/>
    </source>
</evidence>
<dbReference type="SMART" id="SM00086">
    <property type="entry name" value="PAC"/>
    <property type="match status" value="1"/>
</dbReference>
<feature type="transmembrane region" description="Helical" evidence="1">
    <location>
        <begin position="65"/>
        <end position="84"/>
    </location>
</feature>
<dbReference type="NCBIfam" id="TIGR00229">
    <property type="entry name" value="sensory_box"/>
    <property type="match status" value="1"/>
</dbReference>
<dbReference type="InterPro" id="IPR035965">
    <property type="entry name" value="PAS-like_dom_sf"/>
</dbReference>
<keyword evidence="1" id="KW-1133">Transmembrane helix</keyword>
<reference evidence="4 5" key="1">
    <citation type="submission" date="2022-12" db="EMBL/GenBank/DDBJ databases">
        <title>Polyphasic characterization of Geotalea uranireducens NIT-SL11 newly isolated from a complex of sewage sludge and microbially reduced graphene oxide.</title>
        <authorList>
            <person name="Xie L."/>
            <person name="Yoshida N."/>
            <person name="Meng L."/>
        </authorList>
    </citation>
    <scope>NUCLEOTIDE SEQUENCE [LARGE SCALE GENOMIC DNA]</scope>
    <source>
        <strain evidence="4 5">NIT-SL11</strain>
    </source>
</reference>
<dbReference type="Pfam" id="PF17159">
    <property type="entry name" value="MASE3"/>
    <property type="match status" value="1"/>
</dbReference>
<feature type="transmembrane region" description="Helical" evidence="1">
    <location>
        <begin position="135"/>
        <end position="154"/>
    </location>
</feature>
<evidence type="ECO:0000256" key="1">
    <source>
        <dbReference type="SAM" id="Phobius"/>
    </source>
</evidence>
<feature type="domain" description="PAC" evidence="3">
    <location>
        <begin position="336"/>
        <end position="388"/>
    </location>
</feature>
<proteinExistence type="predicted"/>
<feature type="domain" description="PAS" evidence="2">
    <location>
        <begin position="262"/>
        <end position="333"/>
    </location>
</feature>
<evidence type="ECO:0000313" key="5">
    <source>
        <dbReference type="Proteomes" id="UP001317705"/>
    </source>
</evidence>
<keyword evidence="5" id="KW-1185">Reference proteome</keyword>
<feature type="transmembrane region" description="Helical" evidence="1">
    <location>
        <begin position="32"/>
        <end position="53"/>
    </location>
</feature>
<sequence length="442" mass="49809">MARAHFGIGDLGFIALSAGTLGGLYVTSCHSFLLFHSLVEILSVVIASGIFMIAWHSRRFTDNHYILLIGISHLFVAILELLHALTYPAMELFPSIGPNPSAQFWLAARSLQSISLFAAPTFLNHRLRIGMTVAVYFLATAVIVGMVFHGGFIPDCYREDGSLTPFKVGSEYFICLVLSGAFVLMIRQRRLLDRKVIGLMGSALLLFIVSELEFSRYATPFGPTVMIGHLFALGGFYFIYRAMIGTMLEEPYNLLFRNLKESEERYRNLYNNTPAMLHSIDRSGNIVNVSDYWLETLGYQRDEVIGRLSADFMTDDSRSYVLGAIIPQFLETGRIREAPLQTVARDGRIIDVLLSSEAERDKRGEIIRSLSVMTDITEQRRSAREVESLNASLAARAMELELANSDLEAFNYIYRLPRPSFPSDRDFRLQRRIAHRLCGATQ</sequence>
<dbReference type="InterPro" id="IPR033425">
    <property type="entry name" value="MASE3"/>
</dbReference>
<evidence type="ECO:0000259" key="3">
    <source>
        <dbReference type="PROSITE" id="PS50113"/>
    </source>
</evidence>
<dbReference type="PANTHER" id="PTHR44757:SF2">
    <property type="entry name" value="BIOFILM ARCHITECTURE MAINTENANCE PROTEIN MBAA"/>
    <property type="match status" value="1"/>
</dbReference>
<feature type="transmembrane region" description="Helical" evidence="1">
    <location>
        <begin position="221"/>
        <end position="240"/>
    </location>
</feature>
<evidence type="ECO:0008006" key="6">
    <source>
        <dbReference type="Google" id="ProtNLM"/>
    </source>
</evidence>
<dbReference type="Pfam" id="PF13426">
    <property type="entry name" value="PAS_9"/>
    <property type="match status" value="1"/>
</dbReference>
<keyword evidence="1" id="KW-0472">Membrane</keyword>
<evidence type="ECO:0000259" key="2">
    <source>
        <dbReference type="PROSITE" id="PS50112"/>
    </source>
</evidence>
<dbReference type="InterPro" id="IPR001610">
    <property type="entry name" value="PAC"/>
</dbReference>
<accession>A0ABM8EGD8</accession>
<dbReference type="PROSITE" id="PS50112">
    <property type="entry name" value="PAS"/>
    <property type="match status" value="1"/>
</dbReference>
<feature type="transmembrane region" description="Helical" evidence="1">
    <location>
        <begin position="7"/>
        <end position="26"/>
    </location>
</feature>
<feature type="transmembrane region" description="Helical" evidence="1">
    <location>
        <begin position="196"/>
        <end position="215"/>
    </location>
</feature>
<dbReference type="PANTHER" id="PTHR44757">
    <property type="entry name" value="DIGUANYLATE CYCLASE DGCP"/>
    <property type="match status" value="1"/>
</dbReference>
<keyword evidence="1" id="KW-0812">Transmembrane</keyword>
<dbReference type="Proteomes" id="UP001317705">
    <property type="component" value="Chromosome"/>
</dbReference>